<comment type="subcellular location">
    <subcellularLocation>
        <location evidence="1">Endoplasmic reticulum membrane</location>
        <topology evidence="1">Multi-pass membrane protein</topology>
    </subcellularLocation>
</comment>
<feature type="binding site" evidence="12">
    <location>
        <position position="179"/>
    </location>
    <ligand>
        <name>substrate</name>
    </ligand>
</feature>
<dbReference type="Pfam" id="PF01569">
    <property type="entry name" value="PAP2"/>
    <property type="match status" value="1"/>
</dbReference>
<organism evidence="15 16">
    <name type="scientific">Cherax quadricarinatus</name>
    <name type="common">Australian red claw crayfish</name>
    <dbReference type="NCBI Taxonomy" id="27406"/>
    <lineage>
        <taxon>Eukaryota</taxon>
        <taxon>Metazoa</taxon>
        <taxon>Ecdysozoa</taxon>
        <taxon>Arthropoda</taxon>
        <taxon>Crustacea</taxon>
        <taxon>Multicrustacea</taxon>
        <taxon>Malacostraca</taxon>
        <taxon>Eumalacostraca</taxon>
        <taxon>Eucarida</taxon>
        <taxon>Decapoda</taxon>
        <taxon>Pleocyemata</taxon>
        <taxon>Astacidea</taxon>
        <taxon>Parastacoidea</taxon>
        <taxon>Parastacidae</taxon>
        <taxon>Cherax</taxon>
    </lineage>
</organism>
<dbReference type="EC" id="3.1.3.9" evidence="4"/>
<dbReference type="GO" id="GO:0004346">
    <property type="term" value="F:glucose-6-phosphatase activity"/>
    <property type="evidence" value="ECO:0007669"/>
    <property type="project" value="UniProtKB-EC"/>
</dbReference>
<evidence type="ECO:0000313" key="15">
    <source>
        <dbReference type="EMBL" id="KAK8749430.1"/>
    </source>
</evidence>
<sequence>MEELAVETLSVSDRWSLKSVEIISSLQHHLEPYESWVVYASVFGDNREAFTFFFPLLAGLANELGARALWASIFVEWSNLLLKWMFKGDRPYWWIGETSLYNDETRPELRQFTNTCESGPGTPSGHLMLNVALFYVATKGISKLFIQKSTKLSLCQKSILSAVVYTGFLLWIGVIFISRLYIQAHFIHQNILGVIIGLMVGHMAWSTKWLVKLSKVWAVVVACSLIGTAVSTYSLLLSQGLDPLWSLPLALKHCAHSEYVKVDTQVFYLVMRFTGSALGLGLGLSSDQRYVVLNAPRNFIRTILTIKGGILIGKMAAMIQANLPTDDMVLFLALSFGLNIALPFIIIALLPHFLLTVYYGN</sequence>
<dbReference type="SUPFAM" id="SSF48317">
    <property type="entry name" value="Acid phosphatase/Vanadium-dependent haloperoxidase"/>
    <property type="match status" value="1"/>
</dbReference>
<comment type="similarity">
    <text evidence="3">Belongs to the glucose-6-phosphatase family.</text>
</comment>
<dbReference type="Gene3D" id="1.20.144.10">
    <property type="entry name" value="Phosphatidic acid phosphatase type 2/haloperoxidase"/>
    <property type="match status" value="1"/>
</dbReference>
<comment type="caution">
    <text evidence="15">The sequence shown here is derived from an EMBL/GenBank/DDBJ whole genome shotgun (WGS) entry which is preliminary data.</text>
</comment>
<gene>
    <name evidence="15" type="ORF">OTU49_015352</name>
</gene>
<feature type="transmembrane region" description="Helical" evidence="13">
    <location>
        <begin position="158"/>
        <end position="181"/>
    </location>
</feature>
<dbReference type="InterPro" id="IPR000326">
    <property type="entry name" value="PAP2/HPO"/>
</dbReference>
<evidence type="ECO:0000256" key="7">
    <source>
        <dbReference type="ARBA" id="ARBA00022801"/>
    </source>
</evidence>
<dbReference type="PIRSF" id="PIRSF000905">
    <property type="entry name" value="Glucose-6-phosphatase"/>
    <property type="match status" value="1"/>
</dbReference>
<evidence type="ECO:0000256" key="11">
    <source>
        <dbReference type="PIRSR" id="PIRSR000905-1"/>
    </source>
</evidence>
<reference evidence="15 16" key="1">
    <citation type="journal article" date="2024" name="BMC Genomics">
        <title>Genome assembly of redclaw crayfish (Cherax quadricarinatus) provides insights into its immune adaptation and hypoxia tolerance.</title>
        <authorList>
            <person name="Liu Z."/>
            <person name="Zheng J."/>
            <person name="Li H."/>
            <person name="Fang K."/>
            <person name="Wang S."/>
            <person name="He J."/>
            <person name="Zhou D."/>
            <person name="Weng S."/>
            <person name="Chi M."/>
            <person name="Gu Z."/>
            <person name="He J."/>
            <person name="Li F."/>
            <person name="Wang M."/>
        </authorList>
    </citation>
    <scope>NUCLEOTIDE SEQUENCE [LARGE SCALE GENOMIC DNA]</scope>
    <source>
        <strain evidence="15">ZL_2023a</strain>
    </source>
</reference>
<feature type="binding site" evidence="12">
    <location>
        <position position="90"/>
    </location>
    <ligand>
        <name>substrate</name>
    </ligand>
</feature>
<evidence type="ECO:0000256" key="9">
    <source>
        <dbReference type="ARBA" id="ARBA00022989"/>
    </source>
</evidence>
<evidence type="ECO:0000256" key="1">
    <source>
        <dbReference type="ARBA" id="ARBA00004477"/>
    </source>
</evidence>
<keyword evidence="10 13" id="KW-0472">Membrane</keyword>
<feature type="transmembrane region" description="Helical" evidence="13">
    <location>
        <begin position="266"/>
        <end position="284"/>
    </location>
</feature>
<keyword evidence="16" id="KW-1185">Reference proteome</keyword>
<evidence type="ECO:0000256" key="6">
    <source>
        <dbReference type="ARBA" id="ARBA00022692"/>
    </source>
</evidence>
<evidence type="ECO:0000256" key="10">
    <source>
        <dbReference type="ARBA" id="ARBA00023136"/>
    </source>
</evidence>
<evidence type="ECO:0000256" key="3">
    <source>
        <dbReference type="ARBA" id="ARBA00009266"/>
    </source>
</evidence>
<evidence type="ECO:0000256" key="8">
    <source>
        <dbReference type="ARBA" id="ARBA00022824"/>
    </source>
</evidence>
<dbReference type="InterPro" id="IPR036938">
    <property type="entry name" value="PAP2/HPO_sf"/>
</dbReference>
<feature type="transmembrane region" description="Helical" evidence="13">
    <location>
        <begin position="217"/>
        <end position="236"/>
    </location>
</feature>
<feature type="domain" description="Phosphatidic acid phosphatase type 2/haloperoxidase" evidence="14">
    <location>
        <begin position="65"/>
        <end position="205"/>
    </location>
</feature>
<dbReference type="Proteomes" id="UP001445076">
    <property type="component" value="Unassembled WGS sequence"/>
</dbReference>
<evidence type="ECO:0000256" key="12">
    <source>
        <dbReference type="PIRSR" id="PIRSR000905-2"/>
    </source>
</evidence>
<dbReference type="GO" id="GO:0005789">
    <property type="term" value="C:endoplasmic reticulum membrane"/>
    <property type="evidence" value="ECO:0007669"/>
    <property type="project" value="UniProtKB-SubCell"/>
</dbReference>
<dbReference type="GO" id="GO:0006094">
    <property type="term" value="P:gluconeogenesis"/>
    <property type="evidence" value="ECO:0007669"/>
    <property type="project" value="UniProtKB-KW"/>
</dbReference>
<dbReference type="InterPro" id="IPR016275">
    <property type="entry name" value="Glucose-6-phosphatase"/>
</dbReference>
<feature type="transmembrane region" description="Helical" evidence="13">
    <location>
        <begin position="187"/>
        <end position="205"/>
    </location>
</feature>
<name>A0AAW0XY02_CHEQU</name>
<evidence type="ECO:0000256" key="4">
    <source>
        <dbReference type="ARBA" id="ARBA00012634"/>
    </source>
</evidence>
<keyword evidence="5" id="KW-0312">Gluconeogenesis</keyword>
<dbReference type="PANTHER" id="PTHR12591:SF0">
    <property type="entry name" value="FI19814P1"/>
    <property type="match status" value="1"/>
</dbReference>
<evidence type="ECO:0000259" key="14">
    <source>
        <dbReference type="SMART" id="SM00014"/>
    </source>
</evidence>
<proteinExistence type="inferred from homology"/>
<keyword evidence="8" id="KW-0256">Endoplasmic reticulum</keyword>
<dbReference type="EMBL" id="JARKIK010000009">
    <property type="protein sequence ID" value="KAK8749430.1"/>
    <property type="molecule type" value="Genomic_DNA"/>
</dbReference>
<dbReference type="PANTHER" id="PTHR12591">
    <property type="entry name" value="GLUCOSE-6-PHOSPHATASE"/>
    <property type="match status" value="1"/>
</dbReference>
<feature type="active site" description="Proton donor" evidence="11">
    <location>
        <position position="126"/>
    </location>
</feature>
<evidence type="ECO:0000256" key="5">
    <source>
        <dbReference type="ARBA" id="ARBA00022432"/>
    </source>
</evidence>
<feature type="transmembrane region" description="Helical" evidence="13">
    <location>
        <begin position="329"/>
        <end position="359"/>
    </location>
</feature>
<keyword evidence="9 13" id="KW-1133">Transmembrane helix</keyword>
<accession>A0AAW0XY02</accession>
<feature type="active site" description="Nucleophile" evidence="11">
    <location>
        <position position="185"/>
    </location>
</feature>
<comment type="pathway">
    <text evidence="2">Carbohydrate biosynthesis; gluconeogenesis.</text>
</comment>
<evidence type="ECO:0000313" key="16">
    <source>
        <dbReference type="Proteomes" id="UP001445076"/>
    </source>
</evidence>
<feature type="transmembrane region" description="Helical" evidence="13">
    <location>
        <begin position="304"/>
        <end position="323"/>
    </location>
</feature>
<evidence type="ECO:0000256" key="2">
    <source>
        <dbReference type="ARBA" id="ARBA00004742"/>
    </source>
</evidence>
<protein>
    <recommendedName>
        <fullName evidence="4">glucose-6-phosphatase</fullName>
        <ecNumber evidence="4">3.1.3.9</ecNumber>
    </recommendedName>
</protein>
<evidence type="ECO:0000256" key="13">
    <source>
        <dbReference type="SAM" id="Phobius"/>
    </source>
</evidence>
<dbReference type="AlphaFoldDB" id="A0AAW0XY02"/>
<keyword evidence="6 13" id="KW-0812">Transmembrane</keyword>
<keyword evidence="7" id="KW-0378">Hydrolase</keyword>
<dbReference type="SMART" id="SM00014">
    <property type="entry name" value="acidPPc"/>
    <property type="match status" value="1"/>
</dbReference>
<dbReference type="GO" id="GO:0051156">
    <property type="term" value="P:glucose 6-phosphate metabolic process"/>
    <property type="evidence" value="ECO:0007669"/>
    <property type="project" value="TreeGrafter"/>
</dbReference>